<gene>
    <name evidence="7" type="ORF">EZS28_032763</name>
</gene>
<feature type="non-terminal residue" evidence="7">
    <location>
        <position position="1"/>
    </location>
</feature>
<dbReference type="InterPro" id="IPR006818">
    <property type="entry name" value="ASF1-like"/>
</dbReference>
<dbReference type="InterPro" id="IPR036747">
    <property type="entry name" value="ASF1-like_sf"/>
</dbReference>
<evidence type="ECO:0000256" key="2">
    <source>
        <dbReference type="ARBA" id="ARBA00006051"/>
    </source>
</evidence>
<keyword evidence="5" id="KW-0143">Chaperone</keyword>
<keyword evidence="3" id="KW-0805">Transcription regulation</keyword>
<dbReference type="EMBL" id="SNRW01014219">
    <property type="protein sequence ID" value="KAA6371710.1"/>
    <property type="molecule type" value="Genomic_DNA"/>
</dbReference>
<evidence type="ECO:0000313" key="7">
    <source>
        <dbReference type="EMBL" id="KAA6371710.1"/>
    </source>
</evidence>
<accession>A0A5J4UP03</accession>
<evidence type="ECO:0000256" key="5">
    <source>
        <dbReference type="ARBA" id="ARBA00023186"/>
    </source>
</evidence>
<dbReference type="SUPFAM" id="SSF101546">
    <property type="entry name" value="ASF1-like"/>
    <property type="match status" value="1"/>
</dbReference>
<keyword evidence="6" id="KW-0539">Nucleus</keyword>
<reference evidence="7 8" key="1">
    <citation type="submission" date="2019-03" db="EMBL/GenBank/DDBJ databases">
        <title>Single cell metagenomics reveals metabolic interactions within the superorganism composed of flagellate Streblomastix strix and complex community of Bacteroidetes bacteria on its surface.</title>
        <authorList>
            <person name="Treitli S.C."/>
            <person name="Kolisko M."/>
            <person name="Husnik F."/>
            <person name="Keeling P."/>
            <person name="Hampl V."/>
        </authorList>
    </citation>
    <scope>NUCLEOTIDE SEQUENCE [LARGE SCALE GENOMIC DNA]</scope>
    <source>
        <strain evidence="7">ST1C</strain>
    </source>
</reference>
<evidence type="ECO:0000256" key="1">
    <source>
        <dbReference type="ARBA" id="ARBA00004123"/>
    </source>
</evidence>
<protein>
    <submittedName>
        <fullName evidence="7">Uncharacterized protein</fullName>
    </submittedName>
</protein>
<comment type="similarity">
    <text evidence="2">Belongs to the ASF1 family.</text>
</comment>
<organism evidence="7 8">
    <name type="scientific">Streblomastix strix</name>
    <dbReference type="NCBI Taxonomy" id="222440"/>
    <lineage>
        <taxon>Eukaryota</taxon>
        <taxon>Metamonada</taxon>
        <taxon>Preaxostyla</taxon>
        <taxon>Oxymonadida</taxon>
        <taxon>Streblomastigidae</taxon>
        <taxon>Streblomastix</taxon>
    </lineage>
</organism>
<dbReference type="Pfam" id="PF04729">
    <property type="entry name" value="ASF1_hist_chap"/>
    <property type="match status" value="1"/>
</dbReference>
<sequence length="62" mass="7290">CTTQFDLEEEEQIIDNIPADDVLSMTGVLLCCYYHDQQFFQNGYYLNIRQTDLILLLNLNEV</sequence>
<evidence type="ECO:0000313" key="8">
    <source>
        <dbReference type="Proteomes" id="UP000324800"/>
    </source>
</evidence>
<evidence type="ECO:0000256" key="6">
    <source>
        <dbReference type="ARBA" id="ARBA00023242"/>
    </source>
</evidence>
<dbReference type="GO" id="GO:0006325">
    <property type="term" value="P:chromatin organization"/>
    <property type="evidence" value="ECO:0007669"/>
    <property type="project" value="InterPro"/>
</dbReference>
<comment type="caution">
    <text evidence="7">The sequence shown here is derived from an EMBL/GenBank/DDBJ whole genome shotgun (WGS) entry which is preliminary data.</text>
</comment>
<dbReference type="Gene3D" id="2.60.40.1490">
    <property type="entry name" value="Histone chaperone ASF1-like"/>
    <property type="match status" value="1"/>
</dbReference>
<keyword evidence="4" id="KW-0804">Transcription</keyword>
<dbReference type="GO" id="GO:0005634">
    <property type="term" value="C:nucleus"/>
    <property type="evidence" value="ECO:0007669"/>
    <property type="project" value="UniProtKB-SubCell"/>
</dbReference>
<evidence type="ECO:0000256" key="4">
    <source>
        <dbReference type="ARBA" id="ARBA00023163"/>
    </source>
</evidence>
<dbReference type="OrthoDB" id="29755at2759"/>
<evidence type="ECO:0000256" key="3">
    <source>
        <dbReference type="ARBA" id="ARBA00023015"/>
    </source>
</evidence>
<name>A0A5J4UP03_9EUKA</name>
<dbReference type="AlphaFoldDB" id="A0A5J4UP03"/>
<proteinExistence type="inferred from homology"/>
<dbReference type="Proteomes" id="UP000324800">
    <property type="component" value="Unassembled WGS sequence"/>
</dbReference>
<comment type="subcellular location">
    <subcellularLocation>
        <location evidence="1">Nucleus</location>
    </subcellularLocation>
</comment>